<feature type="region of interest" description="Disordered" evidence="1">
    <location>
        <begin position="35"/>
        <end position="69"/>
    </location>
</feature>
<evidence type="ECO:0000256" key="2">
    <source>
        <dbReference type="SAM" id="SignalP"/>
    </source>
</evidence>
<dbReference type="InParanoid" id="A0A0Q9XM23"/>
<dbReference type="Proteomes" id="UP000009192">
    <property type="component" value="Unassembled WGS sequence"/>
</dbReference>
<proteinExistence type="predicted"/>
<gene>
    <name evidence="3" type="primary">Dmoj\GI25654</name>
    <name evidence="3" type="ORF">Dmoj_GI25654</name>
</gene>
<dbReference type="KEGG" id="dmo:Dmoj_GI25654"/>
<feature type="compositionally biased region" description="Polar residues" evidence="1">
    <location>
        <begin position="48"/>
        <end position="61"/>
    </location>
</feature>
<evidence type="ECO:0000256" key="1">
    <source>
        <dbReference type="SAM" id="MobiDB-lite"/>
    </source>
</evidence>
<dbReference type="AlphaFoldDB" id="A0A0Q9XM23"/>
<feature type="signal peptide" evidence="2">
    <location>
        <begin position="1"/>
        <end position="23"/>
    </location>
</feature>
<dbReference type="EMBL" id="CH933808">
    <property type="protein sequence ID" value="KRG05080.1"/>
    <property type="molecule type" value="Genomic_DNA"/>
</dbReference>
<dbReference type="OrthoDB" id="7850048at2759"/>
<feature type="chain" id="PRO_5006388085" evidence="2">
    <location>
        <begin position="24"/>
        <end position="69"/>
    </location>
</feature>
<evidence type="ECO:0000313" key="4">
    <source>
        <dbReference type="Proteomes" id="UP000009192"/>
    </source>
</evidence>
<dbReference type="PhylomeDB" id="A0A0Q9XM23"/>
<keyword evidence="2" id="KW-0732">Signal</keyword>
<protein>
    <submittedName>
        <fullName evidence="3">Uncharacterized protein</fullName>
    </submittedName>
</protein>
<accession>A0A0Q9XM23</accession>
<sequence length="69" mass="7491">MQHTHQFIFVLSLFVALLSAVNGLPFGLNWGPSANQGPSGGPAWNGGHDQTTDSTYYNQHSNGGGKWRY</sequence>
<reference evidence="3 4" key="1">
    <citation type="journal article" date="2007" name="Nature">
        <title>Evolution of genes and genomes on the Drosophila phylogeny.</title>
        <authorList>
            <consortium name="Drosophila 12 Genomes Consortium"/>
            <person name="Clark A.G."/>
            <person name="Eisen M.B."/>
            <person name="Smith D.R."/>
            <person name="Bergman C.M."/>
            <person name="Oliver B."/>
            <person name="Markow T.A."/>
            <person name="Kaufman T.C."/>
            <person name="Kellis M."/>
            <person name="Gelbart W."/>
            <person name="Iyer V.N."/>
            <person name="Pollard D.A."/>
            <person name="Sackton T.B."/>
            <person name="Larracuente A.M."/>
            <person name="Singh N.D."/>
            <person name="Abad J.P."/>
            <person name="Abt D.N."/>
            <person name="Adryan B."/>
            <person name="Aguade M."/>
            <person name="Akashi H."/>
            <person name="Anderson W.W."/>
            <person name="Aquadro C.F."/>
            <person name="Ardell D.H."/>
            <person name="Arguello R."/>
            <person name="Artieri C.G."/>
            <person name="Barbash D.A."/>
            <person name="Barker D."/>
            <person name="Barsanti P."/>
            <person name="Batterham P."/>
            <person name="Batzoglou S."/>
            <person name="Begun D."/>
            <person name="Bhutkar A."/>
            <person name="Blanco E."/>
            <person name="Bosak S.A."/>
            <person name="Bradley R.K."/>
            <person name="Brand A.D."/>
            <person name="Brent M.R."/>
            <person name="Brooks A.N."/>
            <person name="Brown R.H."/>
            <person name="Butlin R.K."/>
            <person name="Caggese C."/>
            <person name="Calvi B.R."/>
            <person name="Bernardo de Carvalho A."/>
            <person name="Caspi A."/>
            <person name="Castrezana S."/>
            <person name="Celniker S.E."/>
            <person name="Chang J.L."/>
            <person name="Chapple C."/>
            <person name="Chatterji S."/>
            <person name="Chinwalla A."/>
            <person name="Civetta A."/>
            <person name="Clifton S.W."/>
            <person name="Comeron J.M."/>
            <person name="Costello J.C."/>
            <person name="Coyne J.A."/>
            <person name="Daub J."/>
            <person name="David R.G."/>
            <person name="Delcher A.L."/>
            <person name="Delehaunty K."/>
            <person name="Do C.B."/>
            <person name="Ebling H."/>
            <person name="Edwards K."/>
            <person name="Eickbush T."/>
            <person name="Evans J.D."/>
            <person name="Filipski A."/>
            <person name="Findeiss S."/>
            <person name="Freyhult E."/>
            <person name="Fulton L."/>
            <person name="Fulton R."/>
            <person name="Garcia A.C."/>
            <person name="Gardiner A."/>
            <person name="Garfield D.A."/>
            <person name="Garvin B.E."/>
            <person name="Gibson G."/>
            <person name="Gilbert D."/>
            <person name="Gnerre S."/>
            <person name="Godfrey J."/>
            <person name="Good R."/>
            <person name="Gotea V."/>
            <person name="Gravely B."/>
            <person name="Greenberg A.J."/>
            <person name="Griffiths-Jones S."/>
            <person name="Gross S."/>
            <person name="Guigo R."/>
            <person name="Gustafson E.A."/>
            <person name="Haerty W."/>
            <person name="Hahn M.W."/>
            <person name="Halligan D.L."/>
            <person name="Halpern A.L."/>
            <person name="Halter G.M."/>
            <person name="Han M.V."/>
            <person name="Heger A."/>
            <person name="Hillier L."/>
            <person name="Hinrichs A.S."/>
            <person name="Holmes I."/>
            <person name="Hoskins R.A."/>
            <person name="Hubisz M.J."/>
            <person name="Hultmark D."/>
            <person name="Huntley M.A."/>
            <person name="Jaffe D.B."/>
            <person name="Jagadeeshan S."/>
            <person name="Jeck W.R."/>
            <person name="Johnson J."/>
            <person name="Jones C.D."/>
            <person name="Jordan W.C."/>
            <person name="Karpen G.H."/>
            <person name="Kataoka E."/>
            <person name="Keightley P.D."/>
            <person name="Kheradpour P."/>
            <person name="Kirkness E.F."/>
            <person name="Koerich L.B."/>
            <person name="Kristiansen K."/>
            <person name="Kudrna D."/>
            <person name="Kulathinal R.J."/>
            <person name="Kumar S."/>
            <person name="Kwok R."/>
            <person name="Lander E."/>
            <person name="Langley C.H."/>
            <person name="Lapoint R."/>
            <person name="Lazzaro B.P."/>
            <person name="Lee S.J."/>
            <person name="Levesque L."/>
            <person name="Li R."/>
            <person name="Lin C.F."/>
            <person name="Lin M.F."/>
            <person name="Lindblad-Toh K."/>
            <person name="Llopart A."/>
            <person name="Long M."/>
            <person name="Low L."/>
            <person name="Lozovsky E."/>
            <person name="Lu J."/>
            <person name="Luo M."/>
            <person name="Machado C.A."/>
            <person name="Makalowski W."/>
            <person name="Marzo M."/>
            <person name="Matsuda M."/>
            <person name="Matzkin L."/>
            <person name="McAllister B."/>
            <person name="McBride C.S."/>
            <person name="McKernan B."/>
            <person name="McKernan K."/>
            <person name="Mendez-Lago M."/>
            <person name="Minx P."/>
            <person name="Mollenhauer M.U."/>
            <person name="Montooth K."/>
            <person name="Mount S.M."/>
            <person name="Mu X."/>
            <person name="Myers E."/>
            <person name="Negre B."/>
            <person name="Newfeld S."/>
            <person name="Nielsen R."/>
            <person name="Noor M.A."/>
            <person name="O'Grady P."/>
            <person name="Pachter L."/>
            <person name="Papaceit M."/>
            <person name="Parisi M.J."/>
            <person name="Parisi M."/>
            <person name="Parts L."/>
            <person name="Pedersen J.S."/>
            <person name="Pesole G."/>
            <person name="Phillippy A.M."/>
            <person name="Ponting C.P."/>
            <person name="Pop M."/>
            <person name="Porcelli D."/>
            <person name="Powell J.R."/>
            <person name="Prohaska S."/>
            <person name="Pruitt K."/>
            <person name="Puig M."/>
            <person name="Quesneville H."/>
            <person name="Ram K.R."/>
            <person name="Rand D."/>
            <person name="Rasmussen M.D."/>
            <person name="Reed L.K."/>
            <person name="Reenan R."/>
            <person name="Reily A."/>
            <person name="Remington K.A."/>
            <person name="Rieger T.T."/>
            <person name="Ritchie M.G."/>
            <person name="Robin C."/>
            <person name="Rogers Y.H."/>
            <person name="Rohde C."/>
            <person name="Rozas J."/>
            <person name="Rubenfield M.J."/>
            <person name="Ruiz A."/>
            <person name="Russo S."/>
            <person name="Salzberg S.L."/>
            <person name="Sanchez-Gracia A."/>
            <person name="Saranga D.J."/>
            <person name="Sato H."/>
            <person name="Schaeffer S.W."/>
            <person name="Schatz M.C."/>
            <person name="Schlenke T."/>
            <person name="Schwartz R."/>
            <person name="Segarra C."/>
            <person name="Singh R.S."/>
            <person name="Sirot L."/>
            <person name="Sirota M."/>
            <person name="Sisneros N.B."/>
            <person name="Smith C.D."/>
            <person name="Smith T.F."/>
            <person name="Spieth J."/>
            <person name="Stage D.E."/>
            <person name="Stark A."/>
            <person name="Stephan W."/>
            <person name="Strausberg R.L."/>
            <person name="Strempel S."/>
            <person name="Sturgill D."/>
            <person name="Sutton G."/>
            <person name="Sutton G.G."/>
            <person name="Tao W."/>
            <person name="Teichmann S."/>
            <person name="Tobari Y.N."/>
            <person name="Tomimura Y."/>
            <person name="Tsolas J.M."/>
            <person name="Valente V.L."/>
            <person name="Venter E."/>
            <person name="Venter J.C."/>
            <person name="Vicario S."/>
            <person name="Vieira F.G."/>
            <person name="Vilella A.J."/>
            <person name="Villasante A."/>
            <person name="Walenz B."/>
            <person name="Wang J."/>
            <person name="Wasserman M."/>
            <person name="Watts T."/>
            <person name="Wilson D."/>
            <person name="Wilson R.K."/>
            <person name="Wing R.A."/>
            <person name="Wolfner M.F."/>
            <person name="Wong A."/>
            <person name="Wong G.K."/>
            <person name="Wu C.I."/>
            <person name="Wu G."/>
            <person name="Yamamoto D."/>
            <person name="Yang H.P."/>
            <person name="Yang S.P."/>
            <person name="Yorke J.A."/>
            <person name="Yoshida K."/>
            <person name="Zdobnov E."/>
            <person name="Zhang P."/>
            <person name="Zhang Y."/>
            <person name="Zimin A.V."/>
            <person name="Baldwin J."/>
            <person name="Abdouelleil A."/>
            <person name="Abdulkadir J."/>
            <person name="Abebe A."/>
            <person name="Abera B."/>
            <person name="Abreu J."/>
            <person name="Acer S.C."/>
            <person name="Aftuck L."/>
            <person name="Alexander A."/>
            <person name="An P."/>
            <person name="Anderson E."/>
            <person name="Anderson S."/>
            <person name="Arachi H."/>
            <person name="Azer M."/>
            <person name="Bachantsang P."/>
            <person name="Barry A."/>
            <person name="Bayul T."/>
            <person name="Berlin A."/>
            <person name="Bessette D."/>
            <person name="Bloom T."/>
            <person name="Blye J."/>
            <person name="Boguslavskiy L."/>
            <person name="Bonnet C."/>
            <person name="Boukhgalter B."/>
            <person name="Bourzgui I."/>
            <person name="Brown A."/>
            <person name="Cahill P."/>
            <person name="Channer S."/>
            <person name="Cheshatsang Y."/>
            <person name="Chuda L."/>
            <person name="Citroen M."/>
            <person name="Collymore A."/>
            <person name="Cooke P."/>
            <person name="Costello M."/>
            <person name="D'Aco K."/>
            <person name="Daza R."/>
            <person name="De Haan G."/>
            <person name="DeGray S."/>
            <person name="DeMaso C."/>
            <person name="Dhargay N."/>
            <person name="Dooley K."/>
            <person name="Dooley E."/>
            <person name="Doricent M."/>
            <person name="Dorje P."/>
            <person name="Dorjee K."/>
            <person name="Dupes A."/>
            <person name="Elong R."/>
            <person name="Falk J."/>
            <person name="Farina A."/>
            <person name="Faro S."/>
            <person name="Ferguson D."/>
            <person name="Fisher S."/>
            <person name="Foley C.D."/>
            <person name="Franke A."/>
            <person name="Friedrich D."/>
            <person name="Gadbois L."/>
            <person name="Gearin G."/>
            <person name="Gearin C.R."/>
            <person name="Giannoukos G."/>
            <person name="Goode T."/>
            <person name="Graham J."/>
            <person name="Grandbois E."/>
            <person name="Grewal S."/>
            <person name="Gyaltsen K."/>
            <person name="Hafez N."/>
            <person name="Hagos B."/>
            <person name="Hall J."/>
            <person name="Henson C."/>
            <person name="Hollinger A."/>
            <person name="Honan T."/>
            <person name="Huard M.D."/>
            <person name="Hughes L."/>
            <person name="Hurhula B."/>
            <person name="Husby M.E."/>
            <person name="Kamat A."/>
            <person name="Kanga B."/>
            <person name="Kashin S."/>
            <person name="Khazanovich D."/>
            <person name="Kisner P."/>
            <person name="Lance K."/>
            <person name="Lara M."/>
            <person name="Lee W."/>
            <person name="Lennon N."/>
            <person name="Letendre F."/>
            <person name="LeVine R."/>
            <person name="Lipovsky A."/>
            <person name="Liu X."/>
            <person name="Liu J."/>
            <person name="Liu S."/>
            <person name="Lokyitsang T."/>
            <person name="Lokyitsang Y."/>
            <person name="Lubonja R."/>
            <person name="Lui A."/>
            <person name="MacDonald P."/>
            <person name="Magnisalis V."/>
            <person name="Maru K."/>
            <person name="Matthews C."/>
            <person name="McCusker W."/>
            <person name="McDonough S."/>
            <person name="Mehta T."/>
            <person name="Meldrim J."/>
            <person name="Meneus L."/>
            <person name="Mihai O."/>
            <person name="Mihalev A."/>
            <person name="Mihova T."/>
            <person name="Mittelman R."/>
            <person name="Mlenga V."/>
            <person name="Montmayeur A."/>
            <person name="Mulrain L."/>
            <person name="Navidi A."/>
            <person name="Naylor J."/>
            <person name="Negash T."/>
            <person name="Nguyen T."/>
            <person name="Nguyen N."/>
            <person name="Nicol R."/>
            <person name="Norbu C."/>
            <person name="Norbu N."/>
            <person name="Novod N."/>
            <person name="O'Neill B."/>
            <person name="Osman S."/>
            <person name="Markiewicz E."/>
            <person name="Oyono O.L."/>
            <person name="Patti C."/>
            <person name="Phunkhang P."/>
            <person name="Pierre F."/>
            <person name="Priest M."/>
            <person name="Raghuraman S."/>
            <person name="Rege F."/>
            <person name="Reyes R."/>
            <person name="Rise C."/>
            <person name="Rogov P."/>
            <person name="Ross K."/>
            <person name="Ryan E."/>
            <person name="Settipalli S."/>
            <person name="Shea T."/>
            <person name="Sherpa N."/>
            <person name="Shi L."/>
            <person name="Shih D."/>
            <person name="Sparrow T."/>
            <person name="Spaulding J."/>
            <person name="Stalker J."/>
            <person name="Stange-Thomann N."/>
            <person name="Stavropoulos S."/>
            <person name="Stone C."/>
            <person name="Strader C."/>
            <person name="Tesfaye S."/>
            <person name="Thomson T."/>
            <person name="Thoulutsang Y."/>
            <person name="Thoulutsang D."/>
            <person name="Topham K."/>
            <person name="Topping I."/>
            <person name="Tsamla T."/>
            <person name="Vassiliev H."/>
            <person name="Vo A."/>
            <person name="Wangchuk T."/>
            <person name="Wangdi T."/>
            <person name="Weiand M."/>
            <person name="Wilkinson J."/>
            <person name="Wilson A."/>
            <person name="Yadav S."/>
            <person name="Young G."/>
            <person name="Yu Q."/>
            <person name="Zembek L."/>
            <person name="Zhong D."/>
            <person name="Zimmer A."/>
            <person name="Zwirko Z."/>
            <person name="Jaffe D.B."/>
            <person name="Alvarez P."/>
            <person name="Brockman W."/>
            <person name="Butler J."/>
            <person name="Chin C."/>
            <person name="Gnerre S."/>
            <person name="Grabherr M."/>
            <person name="Kleber M."/>
            <person name="Mauceli E."/>
            <person name="MacCallum I."/>
        </authorList>
    </citation>
    <scope>NUCLEOTIDE SEQUENCE [LARGE SCALE GENOMIC DNA]</scope>
    <source>
        <strain evidence="4">Tucson 15081-1352.22</strain>
    </source>
</reference>
<keyword evidence="4" id="KW-1185">Reference proteome</keyword>
<organism evidence="3 4">
    <name type="scientific">Drosophila mojavensis</name>
    <name type="common">Fruit fly</name>
    <dbReference type="NCBI Taxonomy" id="7230"/>
    <lineage>
        <taxon>Eukaryota</taxon>
        <taxon>Metazoa</taxon>
        <taxon>Ecdysozoa</taxon>
        <taxon>Arthropoda</taxon>
        <taxon>Hexapoda</taxon>
        <taxon>Insecta</taxon>
        <taxon>Pterygota</taxon>
        <taxon>Neoptera</taxon>
        <taxon>Endopterygota</taxon>
        <taxon>Diptera</taxon>
        <taxon>Brachycera</taxon>
        <taxon>Muscomorpha</taxon>
        <taxon>Ephydroidea</taxon>
        <taxon>Drosophilidae</taxon>
        <taxon>Drosophila</taxon>
    </lineage>
</organism>
<name>A0A0Q9XM23_DROMO</name>
<evidence type="ECO:0000313" key="3">
    <source>
        <dbReference type="EMBL" id="KRG05080.1"/>
    </source>
</evidence>